<dbReference type="OrthoDB" id="9999961at2759"/>
<evidence type="ECO:0000256" key="1">
    <source>
        <dbReference type="SAM" id="Phobius"/>
    </source>
</evidence>
<comment type="caution">
    <text evidence="2">The sequence shown here is derived from an EMBL/GenBank/DDBJ whole genome shotgun (WGS) entry which is preliminary data.</text>
</comment>
<keyword evidence="1" id="KW-0812">Transmembrane</keyword>
<dbReference type="AlphaFoldDB" id="V8P2V2"/>
<keyword evidence="3" id="KW-1185">Reference proteome</keyword>
<name>V8P2V2_OPHHA</name>
<protein>
    <submittedName>
        <fullName evidence="2">Uncharacterized protein</fullName>
    </submittedName>
</protein>
<accession>V8P2V2</accession>
<gene>
    <name evidence="2" type="ORF">L345_05344</name>
</gene>
<keyword evidence="1" id="KW-1133">Transmembrane helix</keyword>
<keyword evidence="1" id="KW-0472">Membrane</keyword>
<sequence length="103" mass="11867">MTEDTTEDMTDMKNMIIATGGDHLHHIIVVTDQDQDLVPTVQGVIKKRSQLQSKYHFSTACCDPSFSCWFPAIILYPIKMFLVKMYFLLKYPFSSLLTVIFQV</sequence>
<evidence type="ECO:0000313" key="3">
    <source>
        <dbReference type="Proteomes" id="UP000018936"/>
    </source>
</evidence>
<evidence type="ECO:0000313" key="2">
    <source>
        <dbReference type="EMBL" id="ETE68859.1"/>
    </source>
</evidence>
<feature type="transmembrane region" description="Helical" evidence="1">
    <location>
        <begin position="69"/>
        <end position="89"/>
    </location>
</feature>
<proteinExistence type="predicted"/>
<reference evidence="2 3" key="1">
    <citation type="journal article" date="2013" name="Proc. Natl. Acad. Sci. U.S.A.">
        <title>The king cobra genome reveals dynamic gene evolution and adaptation in the snake venom system.</title>
        <authorList>
            <person name="Vonk F.J."/>
            <person name="Casewell N.R."/>
            <person name="Henkel C.V."/>
            <person name="Heimberg A.M."/>
            <person name="Jansen H.J."/>
            <person name="McCleary R.J."/>
            <person name="Kerkkamp H.M."/>
            <person name="Vos R.A."/>
            <person name="Guerreiro I."/>
            <person name="Calvete J.J."/>
            <person name="Wuster W."/>
            <person name="Woods A.E."/>
            <person name="Logan J.M."/>
            <person name="Harrison R.A."/>
            <person name="Castoe T.A."/>
            <person name="de Koning A.P."/>
            <person name="Pollock D.D."/>
            <person name="Yandell M."/>
            <person name="Calderon D."/>
            <person name="Renjifo C."/>
            <person name="Currier R.B."/>
            <person name="Salgado D."/>
            <person name="Pla D."/>
            <person name="Sanz L."/>
            <person name="Hyder A.S."/>
            <person name="Ribeiro J.M."/>
            <person name="Arntzen J.W."/>
            <person name="van den Thillart G.E."/>
            <person name="Boetzer M."/>
            <person name="Pirovano W."/>
            <person name="Dirks R.P."/>
            <person name="Spaink H.P."/>
            <person name="Duboule D."/>
            <person name="McGlinn E."/>
            <person name="Kini R.M."/>
            <person name="Richardson M.K."/>
        </authorList>
    </citation>
    <scope>NUCLEOTIDE SEQUENCE</scope>
    <source>
        <tissue evidence="2">Blood</tissue>
    </source>
</reference>
<dbReference type="EMBL" id="AZIM01000914">
    <property type="protein sequence ID" value="ETE68859.1"/>
    <property type="molecule type" value="Genomic_DNA"/>
</dbReference>
<dbReference type="Proteomes" id="UP000018936">
    <property type="component" value="Unassembled WGS sequence"/>
</dbReference>
<organism evidence="2 3">
    <name type="scientific">Ophiophagus hannah</name>
    <name type="common">King cobra</name>
    <name type="synonym">Naja hannah</name>
    <dbReference type="NCBI Taxonomy" id="8665"/>
    <lineage>
        <taxon>Eukaryota</taxon>
        <taxon>Metazoa</taxon>
        <taxon>Chordata</taxon>
        <taxon>Craniata</taxon>
        <taxon>Vertebrata</taxon>
        <taxon>Euteleostomi</taxon>
        <taxon>Lepidosauria</taxon>
        <taxon>Squamata</taxon>
        <taxon>Bifurcata</taxon>
        <taxon>Unidentata</taxon>
        <taxon>Episquamata</taxon>
        <taxon>Toxicofera</taxon>
        <taxon>Serpentes</taxon>
        <taxon>Colubroidea</taxon>
        <taxon>Elapidae</taxon>
        <taxon>Elapinae</taxon>
        <taxon>Ophiophagus</taxon>
    </lineage>
</organism>